<dbReference type="EMBL" id="WKZA01000006">
    <property type="protein sequence ID" value="MSA93986.1"/>
    <property type="molecule type" value="Genomic_DNA"/>
</dbReference>
<reference evidence="2 3" key="1">
    <citation type="journal article" date="2019" name="Nat. Med.">
        <title>A library of human gut bacterial isolates paired with longitudinal multiomics data enables mechanistic microbiome research.</title>
        <authorList>
            <person name="Poyet M."/>
            <person name="Groussin M."/>
            <person name="Gibbons S.M."/>
            <person name="Avila-Pacheco J."/>
            <person name="Jiang X."/>
            <person name="Kearney S.M."/>
            <person name="Perrotta A.R."/>
            <person name="Berdy B."/>
            <person name="Zhao S."/>
            <person name="Lieberman T.D."/>
            <person name="Swanson P.K."/>
            <person name="Smith M."/>
            <person name="Roesemann S."/>
            <person name="Alexander J.E."/>
            <person name="Rich S.A."/>
            <person name="Livny J."/>
            <person name="Vlamakis H."/>
            <person name="Clish C."/>
            <person name="Bullock K."/>
            <person name="Deik A."/>
            <person name="Scott J."/>
            <person name="Pierce K.A."/>
            <person name="Xavier R.J."/>
            <person name="Alm E.J."/>
        </authorList>
    </citation>
    <scope>NUCLEOTIDE SEQUENCE [LARGE SCALE GENOMIC DNA]</scope>
    <source>
        <strain evidence="2 3">BIOML-A1</strain>
    </source>
</reference>
<organism evidence="2 3">
    <name type="scientific">Gordonibacter urolithinfaciens</name>
    <dbReference type="NCBI Taxonomy" id="1335613"/>
    <lineage>
        <taxon>Bacteria</taxon>
        <taxon>Bacillati</taxon>
        <taxon>Actinomycetota</taxon>
        <taxon>Coriobacteriia</taxon>
        <taxon>Eggerthellales</taxon>
        <taxon>Eggerthellaceae</taxon>
        <taxon>Gordonibacter</taxon>
    </lineage>
</organism>
<dbReference type="AlphaFoldDB" id="A0A7K0I865"/>
<keyword evidence="1" id="KW-0472">Membrane</keyword>
<gene>
    <name evidence="2" type="ORF">GKG38_02685</name>
</gene>
<keyword evidence="1" id="KW-0812">Transmembrane</keyword>
<proteinExistence type="predicted"/>
<feature type="transmembrane region" description="Helical" evidence="1">
    <location>
        <begin position="34"/>
        <end position="61"/>
    </location>
</feature>
<evidence type="ECO:0000256" key="1">
    <source>
        <dbReference type="SAM" id="Phobius"/>
    </source>
</evidence>
<evidence type="ECO:0008006" key="4">
    <source>
        <dbReference type="Google" id="ProtNLM"/>
    </source>
</evidence>
<dbReference type="RefSeq" id="WP_154270085.1">
    <property type="nucleotide sequence ID" value="NZ_JAJCNT010000001.1"/>
</dbReference>
<dbReference type="Proteomes" id="UP000462865">
    <property type="component" value="Unassembled WGS sequence"/>
</dbReference>
<protein>
    <recommendedName>
        <fullName evidence="4">Prepilin-type N-terminal cleavage/methylation domain-containing protein</fullName>
    </recommendedName>
</protein>
<accession>A0A7K0I865</accession>
<evidence type="ECO:0000313" key="2">
    <source>
        <dbReference type="EMBL" id="MSA93986.1"/>
    </source>
</evidence>
<evidence type="ECO:0000313" key="3">
    <source>
        <dbReference type="Proteomes" id="UP000462865"/>
    </source>
</evidence>
<sequence length="194" mass="21259">MSNGATYQSSYRRFPLRLRAILRDTRGFMLAEQLVSVIFIGLLGIIVAAGIGAAMSVYANITRQTQADQMLFQAVARVSDEFSYALSVEGNNDIERQSGGNEIYFVSATLHEPCALINSEFGRGIELAANSGYSNLAPTQHGLKAVISELVYYRKAKDNISAGTWTFRIQIVPENATETTVYAETTMTVKRIGS</sequence>
<comment type="caution">
    <text evidence="2">The sequence shown here is derived from an EMBL/GenBank/DDBJ whole genome shotgun (WGS) entry which is preliminary data.</text>
</comment>
<keyword evidence="1" id="KW-1133">Transmembrane helix</keyword>
<name>A0A7K0I865_9ACTN</name>